<dbReference type="KEGG" id="pth:PTH_1139"/>
<keyword evidence="1" id="KW-0472">Membrane</keyword>
<evidence type="ECO:0000256" key="1">
    <source>
        <dbReference type="SAM" id="Phobius"/>
    </source>
</evidence>
<evidence type="ECO:0000313" key="3">
    <source>
        <dbReference type="Proteomes" id="UP000006556"/>
    </source>
</evidence>
<proteinExistence type="predicted"/>
<dbReference type="eggNOG" id="COG4968">
    <property type="taxonomic scope" value="Bacteria"/>
</dbReference>
<sequence length="184" mass="20146">MKAFGKAAFLSGMPRGSTLLELLMALSMLAVVLAVLLGFSESGALWWKRLEREMEVRDNLRISLDLIGRELAGAGGIAGLAGDSLYFYDHAGSRFRYYVDYDPRLKLYALRRYAEGSGSSVPVGLHLKPQGLKVEYYDGDLQIPAGQYGTYDPARVTLVKISLTGNSGGLEDITYTTAVKLRGR</sequence>
<accession>A5D381</accession>
<feature type="transmembrane region" description="Helical" evidence="1">
    <location>
        <begin position="22"/>
        <end position="47"/>
    </location>
</feature>
<organism evidence="2 3">
    <name type="scientific">Pelotomaculum thermopropionicum (strain DSM 13744 / JCM 10971 / SI)</name>
    <dbReference type="NCBI Taxonomy" id="370438"/>
    <lineage>
        <taxon>Bacteria</taxon>
        <taxon>Bacillati</taxon>
        <taxon>Bacillota</taxon>
        <taxon>Clostridia</taxon>
        <taxon>Eubacteriales</taxon>
        <taxon>Desulfotomaculaceae</taxon>
        <taxon>Pelotomaculum</taxon>
    </lineage>
</organism>
<keyword evidence="3" id="KW-1185">Reference proteome</keyword>
<evidence type="ECO:0008006" key="4">
    <source>
        <dbReference type="Google" id="ProtNLM"/>
    </source>
</evidence>
<keyword evidence="1" id="KW-0812">Transmembrane</keyword>
<dbReference type="EMBL" id="AP009389">
    <property type="protein sequence ID" value="BAF59320.1"/>
    <property type="molecule type" value="Genomic_DNA"/>
</dbReference>
<name>A5D381_PELTS</name>
<gene>
    <name evidence="2" type="ordered locus">PTH_1139</name>
</gene>
<dbReference type="Proteomes" id="UP000006556">
    <property type="component" value="Chromosome"/>
</dbReference>
<keyword evidence="1" id="KW-1133">Transmembrane helix</keyword>
<dbReference type="STRING" id="370438.PTH_1139"/>
<reference evidence="3" key="1">
    <citation type="journal article" date="2008" name="Genome Res.">
        <title>The genome of Pelotomaculum thermopropionicum reveals niche-associated evolution in anaerobic microbiota.</title>
        <authorList>
            <person name="Kosaka T."/>
            <person name="Kato S."/>
            <person name="Shimoyama T."/>
            <person name="Ishii S."/>
            <person name="Abe T."/>
            <person name="Watanabe K."/>
        </authorList>
    </citation>
    <scope>NUCLEOTIDE SEQUENCE [LARGE SCALE GENOMIC DNA]</scope>
    <source>
        <strain evidence="3">DSM 13744 / JCM 10971 / SI</strain>
    </source>
</reference>
<evidence type="ECO:0000313" key="2">
    <source>
        <dbReference type="EMBL" id="BAF59320.1"/>
    </source>
</evidence>
<dbReference type="HOGENOM" id="CLU_1466908_0_0_9"/>
<protein>
    <recommendedName>
        <fullName evidence="4">Prepilin-type N-terminal cleavage/methylation domain-containing protein</fullName>
    </recommendedName>
</protein>
<dbReference type="AlphaFoldDB" id="A5D381"/>